<dbReference type="PANTHER" id="PTHR35446">
    <property type="entry name" value="SI:CH211-175M2.5"/>
    <property type="match status" value="1"/>
</dbReference>
<gene>
    <name evidence="2" type="ORF">NFC73_09180</name>
</gene>
<evidence type="ECO:0000259" key="1">
    <source>
        <dbReference type="Pfam" id="PF02627"/>
    </source>
</evidence>
<evidence type="ECO:0000313" key="3">
    <source>
        <dbReference type="Proteomes" id="UP001524318"/>
    </source>
</evidence>
<evidence type="ECO:0000313" key="2">
    <source>
        <dbReference type="EMBL" id="MCP8999901.1"/>
    </source>
</evidence>
<organism evidence="2 3">
    <name type="scientific">Pseudarthrobacter humi</name>
    <dbReference type="NCBI Taxonomy" id="2952523"/>
    <lineage>
        <taxon>Bacteria</taxon>
        <taxon>Bacillati</taxon>
        <taxon>Actinomycetota</taxon>
        <taxon>Actinomycetes</taxon>
        <taxon>Micrococcales</taxon>
        <taxon>Micrococcaceae</taxon>
        <taxon>Pseudarthrobacter</taxon>
    </lineage>
</organism>
<sequence>MSSTATTQHIYLDKQHPAVWRALNGLGLKVREAADAAGIDRKTIELLNVRISQINGCAFCLDMHVRDAVEAGESHQRLAVLPAWRETALFTDKERAALALAECITELPDHRTTELEEGYARQHLSADEFSAVSWLVITMNAFNRVSITSHHPVRRER</sequence>
<comment type="caution">
    <text evidence="2">The sequence shown here is derived from an EMBL/GenBank/DDBJ whole genome shotgun (WGS) entry which is preliminary data.</text>
</comment>
<keyword evidence="3" id="KW-1185">Reference proteome</keyword>
<reference evidence="2 3" key="1">
    <citation type="submission" date="2022-06" db="EMBL/GenBank/DDBJ databases">
        <title>Pseudarthrobacter sp. strain RMG13 Genome sequencing and assembly.</title>
        <authorList>
            <person name="Kim I."/>
        </authorList>
    </citation>
    <scope>NUCLEOTIDE SEQUENCE [LARGE SCALE GENOMIC DNA]</scope>
    <source>
        <strain evidence="2 3">RMG13</strain>
    </source>
</reference>
<dbReference type="NCBIfam" id="TIGR00778">
    <property type="entry name" value="ahpD_dom"/>
    <property type="match status" value="1"/>
</dbReference>
<dbReference type="SUPFAM" id="SSF69118">
    <property type="entry name" value="AhpD-like"/>
    <property type="match status" value="1"/>
</dbReference>
<dbReference type="InterPro" id="IPR003779">
    <property type="entry name" value="CMD-like"/>
</dbReference>
<dbReference type="Pfam" id="PF02627">
    <property type="entry name" value="CMD"/>
    <property type="match status" value="1"/>
</dbReference>
<dbReference type="InterPro" id="IPR029032">
    <property type="entry name" value="AhpD-like"/>
</dbReference>
<dbReference type="EMBL" id="JANCLV010000005">
    <property type="protein sequence ID" value="MCP8999901.1"/>
    <property type="molecule type" value="Genomic_DNA"/>
</dbReference>
<name>A0ABT1LPL5_9MICC</name>
<proteinExistence type="predicted"/>
<accession>A0ABT1LPL5</accession>
<dbReference type="RefSeq" id="WP_254749542.1">
    <property type="nucleotide sequence ID" value="NZ_JANCLV010000005.1"/>
</dbReference>
<dbReference type="InterPro" id="IPR004675">
    <property type="entry name" value="AhpD_core"/>
</dbReference>
<protein>
    <submittedName>
        <fullName evidence="2">Carboxymuconolactone decarboxylase family protein</fullName>
    </submittedName>
</protein>
<feature type="domain" description="Carboxymuconolactone decarboxylase-like" evidence="1">
    <location>
        <begin position="29"/>
        <end position="102"/>
    </location>
</feature>
<dbReference type="Gene3D" id="1.20.1290.10">
    <property type="entry name" value="AhpD-like"/>
    <property type="match status" value="1"/>
</dbReference>
<dbReference type="Proteomes" id="UP001524318">
    <property type="component" value="Unassembled WGS sequence"/>
</dbReference>
<dbReference type="PANTHER" id="PTHR35446:SF2">
    <property type="entry name" value="CARBOXYMUCONOLACTONE DECARBOXYLASE-LIKE DOMAIN-CONTAINING PROTEIN"/>
    <property type="match status" value="1"/>
</dbReference>